<dbReference type="InterPro" id="IPR000847">
    <property type="entry name" value="LysR_HTH_N"/>
</dbReference>
<dbReference type="Gene3D" id="3.40.190.10">
    <property type="entry name" value="Periplasmic binding protein-like II"/>
    <property type="match status" value="2"/>
</dbReference>
<gene>
    <name evidence="6" type="ORF">FC82_GL000511</name>
</gene>
<evidence type="ECO:0000313" key="7">
    <source>
        <dbReference type="Proteomes" id="UP000051845"/>
    </source>
</evidence>
<proteinExistence type="inferred from homology"/>
<accession>A0A0R2BFW4</accession>
<keyword evidence="3" id="KW-0238">DNA-binding</keyword>
<evidence type="ECO:0000313" key="6">
    <source>
        <dbReference type="EMBL" id="KRM77266.1"/>
    </source>
</evidence>
<dbReference type="Gene3D" id="1.10.10.10">
    <property type="entry name" value="Winged helix-like DNA-binding domain superfamily/Winged helix DNA-binding domain"/>
    <property type="match status" value="1"/>
</dbReference>
<evidence type="ECO:0000256" key="3">
    <source>
        <dbReference type="ARBA" id="ARBA00023125"/>
    </source>
</evidence>
<organism evidence="6 7">
    <name type="scientific">Secundilactobacillus collinoides DSM 20515 = JCM 1123</name>
    <dbReference type="NCBI Taxonomy" id="1423733"/>
    <lineage>
        <taxon>Bacteria</taxon>
        <taxon>Bacillati</taxon>
        <taxon>Bacillota</taxon>
        <taxon>Bacilli</taxon>
        <taxon>Lactobacillales</taxon>
        <taxon>Lactobacillaceae</taxon>
        <taxon>Secundilactobacillus</taxon>
    </lineage>
</organism>
<dbReference type="RefSeq" id="WP_056996201.1">
    <property type="nucleotide sequence ID" value="NZ_AYYR01000013.1"/>
</dbReference>
<dbReference type="GO" id="GO:0003677">
    <property type="term" value="F:DNA binding"/>
    <property type="evidence" value="ECO:0007669"/>
    <property type="project" value="UniProtKB-KW"/>
</dbReference>
<dbReference type="SUPFAM" id="SSF53850">
    <property type="entry name" value="Periplasmic binding protein-like II"/>
    <property type="match status" value="1"/>
</dbReference>
<dbReference type="PANTHER" id="PTHR30126">
    <property type="entry name" value="HTH-TYPE TRANSCRIPTIONAL REGULATOR"/>
    <property type="match status" value="1"/>
</dbReference>
<evidence type="ECO:0000256" key="1">
    <source>
        <dbReference type="ARBA" id="ARBA00009437"/>
    </source>
</evidence>
<dbReference type="InterPro" id="IPR036388">
    <property type="entry name" value="WH-like_DNA-bd_sf"/>
</dbReference>
<dbReference type="Proteomes" id="UP000051845">
    <property type="component" value="Unassembled WGS sequence"/>
</dbReference>
<name>A0A0R2BFW4_SECCO</name>
<dbReference type="CDD" id="cd05466">
    <property type="entry name" value="PBP2_LTTR_substrate"/>
    <property type="match status" value="1"/>
</dbReference>
<dbReference type="PROSITE" id="PS50931">
    <property type="entry name" value="HTH_LYSR"/>
    <property type="match status" value="1"/>
</dbReference>
<keyword evidence="4" id="KW-0804">Transcription</keyword>
<dbReference type="Pfam" id="PF00126">
    <property type="entry name" value="HTH_1"/>
    <property type="match status" value="1"/>
</dbReference>
<comment type="similarity">
    <text evidence="1">Belongs to the LysR transcriptional regulatory family.</text>
</comment>
<sequence>MNREITYMLAVVKYGGITRAAEKLFITPSALSKYVHTKETELDITIFNRIGKSFQLTYAGQRYIDYLKKDQELRKKMRLELRQIQQQSGGQINIGFQNAEAEFLITSIIPRFMKEFPNARISLKENATKKLVPLLQKNELDCVITAGINSNQDIQERIIRTGETVIVAPAGDPLFTKPVEKPEFHHPWLPFSEIHRHEIIASRRDDYFRKFLDNYLVNEKSEDQPFSIDVTSTHTMLMGVLNGLGWAMTLDTFVKNSDLQGLKMYSLGEKPNNINLKFLTMDNINKSPELTMLNKICMEEFK</sequence>
<dbReference type="PATRIC" id="fig|1423733.4.peg.533"/>
<dbReference type="GO" id="GO:0003700">
    <property type="term" value="F:DNA-binding transcription factor activity"/>
    <property type="evidence" value="ECO:0007669"/>
    <property type="project" value="InterPro"/>
</dbReference>
<dbReference type="EMBL" id="AYYR01000013">
    <property type="protein sequence ID" value="KRM77266.1"/>
    <property type="molecule type" value="Genomic_DNA"/>
</dbReference>
<reference evidence="6 7" key="1">
    <citation type="journal article" date="2015" name="Genome Announc.">
        <title>Expanding the biotechnology potential of lactobacilli through comparative genomics of 213 strains and associated genera.</title>
        <authorList>
            <person name="Sun Z."/>
            <person name="Harris H.M."/>
            <person name="McCann A."/>
            <person name="Guo C."/>
            <person name="Argimon S."/>
            <person name="Zhang W."/>
            <person name="Yang X."/>
            <person name="Jeffery I.B."/>
            <person name="Cooney J.C."/>
            <person name="Kagawa T.F."/>
            <person name="Liu W."/>
            <person name="Song Y."/>
            <person name="Salvetti E."/>
            <person name="Wrobel A."/>
            <person name="Rasinkangas P."/>
            <person name="Parkhill J."/>
            <person name="Rea M.C."/>
            <person name="O'Sullivan O."/>
            <person name="Ritari J."/>
            <person name="Douillard F.P."/>
            <person name="Paul Ross R."/>
            <person name="Yang R."/>
            <person name="Briner A.E."/>
            <person name="Felis G.E."/>
            <person name="de Vos W.M."/>
            <person name="Barrangou R."/>
            <person name="Klaenhammer T.R."/>
            <person name="Caufield P.W."/>
            <person name="Cui Y."/>
            <person name="Zhang H."/>
            <person name="O'Toole P.W."/>
        </authorList>
    </citation>
    <scope>NUCLEOTIDE SEQUENCE [LARGE SCALE GENOMIC DNA]</scope>
    <source>
        <strain evidence="6 7">DSM 20515</strain>
    </source>
</reference>
<evidence type="ECO:0000259" key="5">
    <source>
        <dbReference type="PROSITE" id="PS50931"/>
    </source>
</evidence>
<keyword evidence="2" id="KW-0805">Transcription regulation</keyword>
<dbReference type="AlphaFoldDB" id="A0A0R2BFW4"/>
<dbReference type="STRING" id="33960.TY91_07695"/>
<dbReference type="InterPro" id="IPR005119">
    <property type="entry name" value="LysR_subst-bd"/>
</dbReference>
<dbReference type="InterPro" id="IPR036390">
    <property type="entry name" value="WH_DNA-bd_sf"/>
</dbReference>
<dbReference type="SUPFAM" id="SSF46785">
    <property type="entry name" value="Winged helix' DNA-binding domain"/>
    <property type="match status" value="1"/>
</dbReference>
<evidence type="ECO:0000256" key="2">
    <source>
        <dbReference type="ARBA" id="ARBA00023015"/>
    </source>
</evidence>
<evidence type="ECO:0000256" key="4">
    <source>
        <dbReference type="ARBA" id="ARBA00023163"/>
    </source>
</evidence>
<dbReference type="Pfam" id="PF03466">
    <property type="entry name" value="LysR_substrate"/>
    <property type="match status" value="1"/>
</dbReference>
<comment type="caution">
    <text evidence="6">The sequence shown here is derived from an EMBL/GenBank/DDBJ whole genome shotgun (WGS) entry which is preliminary data.</text>
</comment>
<feature type="domain" description="HTH lysR-type" evidence="5">
    <location>
        <begin position="1"/>
        <end position="57"/>
    </location>
</feature>
<protein>
    <recommendedName>
        <fullName evidence="5">HTH lysR-type domain-containing protein</fullName>
    </recommendedName>
</protein>